<proteinExistence type="predicted"/>
<keyword evidence="1" id="KW-0812">Transmembrane</keyword>
<dbReference type="EMBL" id="SUNJ01009936">
    <property type="protein sequence ID" value="TPP60023.1"/>
    <property type="molecule type" value="Genomic_DNA"/>
</dbReference>
<sequence>MHASLILSTLSLTPEYRRVGALLFSQLFHPLLSLPLTFVCVWKKMPCSQSTISIAHLLRLKRSVQNVTTIVPTLSRCRLDLLTNPVLLNTAV</sequence>
<reference evidence="2 3" key="1">
    <citation type="submission" date="2019-04" db="EMBL/GenBank/DDBJ databases">
        <title>Annotation for the trematode Fasciola gigantica.</title>
        <authorList>
            <person name="Choi Y.-J."/>
        </authorList>
    </citation>
    <scope>NUCLEOTIDE SEQUENCE [LARGE SCALE GENOMIC DNA]</scope>
    <source>
        <strain evidence="2">Uganda_cow_1</strain>
    </source>
</reference>
<accession>A0A504YFU8</accession>
<evidence type="ECO:0000313" key="2">
    <source>
        <dbReference type="EMBL" id="TPP60023.1"/>
    </source>
</evidence>
<keyword evidence="1" id="KW-0472">Membrane</keyword>
<evidence type="ECO:0000256" key="1">
    <source>
        <dbReference type="SAM" id="Phobius"/>
    </source>
</evidence>
<organism evidence="2 3">
    <name type="scientific">Fasciola gigantica</name>
    <name type="common">Giant liver fluke</name>
    <dbReference type="NCBI Taxonomy" id="46835"/>
    <lineage>
        <taxon>Eukaryota</taxon>
        <taxon>Metazoa</taxon>
        <taxon>Spiralia</taxon>
        <taxon>Lophotrochozoa</taxon>
        <taxon>Platyhelminthes</taxon>
        <taxon>Trematoda</taxon>
        <taxon>Digenea</taxon>
        <taxon>Plagiorchiida</taxon>
        <taxon>Echinostomata</taxon>
        <taxon>Echinostomatoidea</taxon>
        <taxon>Fasciolidae</taxon>
        <taxon>Fasciola</taxon>
    </lineage>
</organism>
<evidence type="ECO:0000313" key="3">
    <source>
        <dbReference type="Proteomes" id="UP000316759"/>
    </source>
</evidence>
<dbReference type="AlphaFoldDB" id="A0A504YFU8"/>
<dbReference type="Proteomes" id="UP000316759">
    <property type="component" value="Unassembled WGS sequence"/>
</dbReference>
<keyword evidence="3" id="KW-1185">Reference proteome</keyword>
<comment type="caution">
    <text evidence="2">The sequence shown here is derived from an EMBL/GenBank/DDBJ whole genome shotgun (WGS) entry which is preliminary data.</text>
</comment>
<keyword evidence="1" id="KW-1133">Transmembrane helix</keyword>
<name>A0A504YFU8_FASGI</name>
<feature type="transmembrane region" description="Helical" evidence="1">
    <location>
        <begin position="20"/>
        <end position="42"/>
    </location>
</feature>
<gene>
    <name evidence="2" type="ORF">FGIG_07321</name>
</gene>
<protein>
    <submittedName>
        <fullName evidence="2">Uncharacterized protein</fullName>
    </submittedName>
</protein>